<feature type="domain" description="CBS" evidence="19">
    <location>
        <begin position="326"/>
        <end position="382"/>
    </location>
</feature>
<feature type="active site" evidence="16">
    <location>
        <position position="83"/>
    </location>
</feature>
<dbReference type="GO" id="GO:0008237">
    <property type="term" value="F:metallopeptidase activity"/>
    <property type="evidence" value="ECO:0007669"/>
    <property type="project" value="UniProtKB-UniRule"/>
</dbReference>
<dbReference type="GO" id="GO:0046872">
    <property type="term" value="F:metal ion binding"/>
    <property type="evidence" value="ECO:0007669"/>
    <property type="project" value="UniProtKB-UniRule"/>
</dbReference>
<evidence type="ECO:0000256" key="14">
    <source>
        <dbReference type="ARBA" id="ARBA00023167"/>
    </source>
</evidence>
<evidence type="ECO:0000256" key="17">
    <source>
        <dbReference type="PIRSR" id="PIRSR006404-2"/>
    </source>
</evidence>
<comment type="similarity">
    <text evidence="2 15">Belongs to the peptidase M50B family.</text>
</comment>
<feature type="transmembrane region" description="Helical" evidence="15">
    <location>
        <begin position="123"/>
        <end position="147"/>
    </location>
</feature>
<dbReference type="SMART" id="SM00116">
    <property type="entry name" value="CBS"/>
    <property type="match status" value="2"/>
</dbReference>
<keyword evidence="4 15" id="KW-0645">Protease</keyword>
<evidence type="ECO:0000256" key="3">
    <source>
        <dbReference type="ARBA" id="ARBA00022475"/>
    </source>
</evidence>
<reference evidence="20 21" key="1">
    <citation type="submission" date="2019-09" db="EMBL/GenBank/DDBJ databases">
        <title>The complete genome of Methanoplanus sp. FWC-SCC4.</title>
        <authorList>
            <person name="Chen S.-C."/>
            <person name="Zhou Y.-Z."/>
            <person name="Lai M.-C."/>
        </authorList>
    </citation>
    <scope>NUCLEOTIDE SEQUENCE [LARGE SCALE GENOMIC DNA]</scope>
    <source>
        <strain evidence="20 21">FWC-SCC4</strain>
    </source>
</reference>
<dbReference type="GO" id="GO:0005886">
    <property type="term" value="C:plasma membrane"/>
    <property type="evidence" value="ECO:0007669"/>
    <property type="project" value="UniProtKB-SubCell"/>
</dbReference>
<comment type="subcellular location">
    <subcellularLocation>
        <location evidence="1 15">Cell membrane</location>
        <topology evidence="1 15">Multi-pass membrane protein</topology>
    </subcellularLocation>
</comment>
<evidence type="ECO:0000256" key="6">
    <source>
        <dbReference type="ARBA" id="ARBA00022723"/>
    </source>
</evidence>
<dbReference type="PIRSF" id="PIRSF006404">
    <property type="entry name" value="UCP006404_Pept_M50_CBS"/>
    <property type="match status" value="1"/>
</dbReference>
<dbReference type="KEGG" id="mefw:F1737_02070"/>
<protein>
    <recommendedName>
        <fullName evidence="15">Zinc metalloprotease</fullName>
    </recommendedName>
</protein>
<dbReference type="PANTHER" id="PTHR39188">
    <property type="entry name" value="MEMBRANE-ASSOCIATED ZINC METALLOPROTEASE M50B"/>
    <property type="match status" value="1"/>
</dbReference>
<keyword evidence="14" id="KW-0028">Amino-acid biosynthesis</keyword>
<evidence type="ECO:0000259" key="19">
    <source>
        <dbReference type="PROSITE" id="PS51371"/>
    </source>
</evidence>
<keyword evidence="9 15" id="KW-0862">Zinc</keyword>
<feature type="binding site" evidence="17">
    <location>
        <position position="186"/>
    </location>
    <ligand>
        <name>Zn(2+)</name>
        <dbReference type="ChEBI" id="CHEBI:29105"/>
        <note>catalytic</note>
    </ligand>
</feature>
<dbReference type="SUPFAM" id="SSF54631">
    <property type="entry name" value="CBS-domain pair"/>
    <property type="match status" value="1"/>
</dbReference>
<organism evidence="20 21">
    <name type="scientific">Methanochimaera problematica</name>
    <dbReference type="NCBI Taxonomy" id="2609417"/>
    <lineage>
        <taxon>Archaea</taxon>
        <taxon>Methanobacteriati</taxon>
        <taxon>Methanobacteriota</taxon>
        <taxon>Stenosarchaea group</taxon>
        <taxon>Methanomicrobia</taxon>
        <taxon>Methanomicrobiales</taxon>
        <taxon>Methanomicrobiaceae</taxon>
        <taxon>Methanochimaera</taxon>
    </lineage>
</organism>
<accession>A0AA97I2F2</accession>
<dbReference type="EMBL" id="CP043875">
    <property type="protein sequence ID" value="WOF15553.1"/>
    <property type="molecule type" value="Genomic_DNA"/>
</dbReference>
<keyword evidence="21" id="KW-1185">Reference proteome</keyword>
<feature type="binding site" evidence="17">
    <location>
        <position position="82"/>
    </location>
    <ligand>
        <name>Zn(2+)</name>
        <dbReference type="ChEBI" id="CHEBI:29105"/>
        <note>catalytic</note>
    </ligand>
</feature>
<dbReference type="PROSITE" id="PS51371">
    <property type="entry name" value="CBS"/>
    <property type="match status" value="2"/>
</dbReference>
<evidence type="ECO:0000256" key="13">
    <source>
        <dbReference type="ARBA" id="ARBA00023136"/>
    </source>
</evidence>
<keyword evidence="8 15" id="KW-0378">Hydrolase</keyword>
<feature type="domain" description="CBS" evidence="19">
    <location>
        <begin position="264"/>
        <end position="320"/>
    </location>
</feature>
<dbReference type="GO" id="GO:0006508">
    <property type="term" value="P:proteolysis"/>
    <property type="evidence" value="ECO:0007669"/>
    <property type="project" value="UniProtKB-KW"/>
</dbReference>
<dbReference type="Gene3D" id="3.10.580.10">
    <property type="entry name" value="CBS-domain"/>
    <property type="match status" value="2"/>
</dbReference>
<keyword evidence="11 15" id="KW-0482">Metalloprotease</keyword>
<dbReference type="Proteomes" id="UP001301797">
    <property type="component" value="Chromosome"/>
</dbReference>
<dbReference type="InterPro" id="IPR008915">
    <property type="entry name" value="Peptidase_M50"/>
</dbReference>
<dbReference type="Pfam" id="PF00571">
    <property type="entry name" value="CBS"/>
    <property type="match status" value="2"/>
</dbReference>
<evidence type="ECO:0000256" key="7">
    <source>
        <dbReference type="ARBA" id="ARBA00022737"/>
    </source>
</evidence>
<evidence type="ECO:0000256" key="10">
    <source>
        <dbReference type="ARBA" id="ARBA00022989"/>
    </source>
</evidence>
<evidence type="ECO:0000256" key="8">
    <source>
        <dbReference type="ARBA" id="ARBA00022801"/>
    </source>
</evidence>
<sequence>MADSVQIGTLFGIPIRLHFTFLLVIPLFTFIVGYQIEYTILFLEGVFNLAQPIDTSLITRGFVPYSLGLIVTLSLFAGVLLHELSHSIVAKKNGMKVKSITLLILGGIAAIDEGKSPDPKVELPMAIAGPVASLIIGLISGFLAYASYNYISAPAFAGLLFYVFGYLSFLNIILFLFNLIPAFPMDGGRVLRAILARKMPMYKATKIAADIGRAFAVIFGIAGILLFSPILVIIAIFIYLGAGQEAEMMKFNELLRDVDVKRAMTSPVLSVDPDMPVDQVVNMMYSTHHLGFPVISRDEIIGMVTLSDLSRVSSIDREAMIVKDVMSTSVIVLPPEAPLSDAMKIMSVNSIGRIPVVENNRVVGIVTRTDILKFIEIKEIYSKK</sequence>
<evidence type="ECO:0000313" key="20">
    <source>
        <dbReference type="EMBL" id="WOF15553.1"/>
    </source>
</evidence>
<dbReference type="PANTHER" id="PTHR39188:SF3">
    <property type="entry name" value="STAGE IV SPORULATION PROTEIN FB"/>
    <property type="match status" value="1"/>
</dbReference>
<keyword evidence="5 15" id="KW-0812">Transmembrane</keyword>
<evidence type="ECO:0000256" key="18">
    <source>
        <dbReference type="PROSITE-ProRule" id="PRU00703"/>
    </source>
</evidence>
<dbReference type="InterPro" id="IPR000644">
    <property type="entry name" value="CBS_dom"/>
</dbReference>
<evidence type="ECO:0000256" key="16">
    <source>
        <dbReference type="PIRSR" id="PIRSR006404-1"/>
    </source>
</evidence>
<dbReference type="InterPro" id="IPR016483">
    <property type="entry name" value="UCP006404_Pept_M50_CBS"/>
</dbReference>
<feature type="transmembrane region" description="Helical" evidence="15">
    <location>
        <begin position="62"/>
        <end position="81"/>
    </location>
</feature>
<evidence type="ECO:0000256" key="12">
    <source>
        <dbReference type="ARBA" id="ARBA00023122"/>
    </source>
</evidence>
<keyword evidence="12 18" id="KW-0129">CBS domain</keyword>
<keyword evidence="10 15" id="KW-1133">Transmembrane helix</keyword>
<keyword evidence="6 15" id="KW-0479">Metal-binding</keyword>
<comment type="cofactor">
    <cofactor evidence="15 17">
        <name>Zn(2+)</name>
        <dbReference type="ChEBI" id="CHEBI:29105"/>
    </cofactor>
    <text evidence="15 17">Binds 1 zinc ion per subunit.</text>
</comment>
<evidence type="ECO:0000256" key="1">
    <source>
        <dbReference type="ARBA" id="ARBA00004651"/>
    </source>
</evidence>
<keyword evidence="14" id="KW-0486">Methionine biosynthesis</keyword>
<feature type="transmembrane region" description="Helical" evidence="15">
    <location>
        <begin position="214"/>
        <end position="240"/>
    </location>
</feature>
<gene>
    <name evidence="20" type="ORF">F1737_02070</name>
</gene>
<dbReference type="Pfam" id="PF02163">
    <property type="entry name" value="Peptidase_M50"/>
    <property type="match status" value="2"/>
</dbReference>
<evidence type="ECO:0000256" key="2">
    <source>
        <dbReference type="ARBA" id="ARBA00007931"/>
    </source>
</evidence>
<dbReference type="GeneID" id="85228917"/>
<evidence type="ECO:0000256" key="15">
    <source>
        <dbReference type="PIRNR" id="PIRNR006404"/>
    </source>
</evidence>
<evidence type="ECO:0000256" key="11">
    <source>
        <dbReference type="ARBA" id="ARBA00023049"/>
    </source>
</evidence>
<feature type="transmembrane region" description="Helical" evidence="15">
    <location>
        <begin position="93"/>
        <end position="111"/>
    </location>
</feature>
<feature type="transmembrane region" description="Helical" evidence="15">
    <location>
        <begin position="159"/>
        <end position="180"/>
    </location>
</feature>
<proteinExistence type="inferred from homology"/>
<dbReference type="GO" id="GO:0009086">
    <property type="term" value="P:methionine biosynthetic process"/>
    <property type="evidence" value="ECO:0007669"/>
    <property type="project" value="UniProtKB-KW"/>
</dbReference>
<keyword evidence="3 15" id="KW-1003">Cell membrane</keyword>
<evidence type="ECO:0000313" key="21">
    <source>
        <dbReference type="Proteomes" id="UP001301797"/>
    </source>
</evidence>
<feature type="transmembrane region" description="Helical" evidence="15">
    <location>
        <begin position="21"/>
        <end position="42"/>
    </location>
</feature>
<evidence type="ECO:0000256" key="4">
    <source>
        <dbReference type="ARBA" id="ARBA00022670"/>
    </source>
</evidence>
<dbReference type="InterPro" id="IPR046342">
    <property type="entry name" value="CBS_dom_sf"/>
</dbReference>
<evidence type="ECO:0000256" key="9">
    <source>
        <dbReference type="ARBA" id="ARBA00022833"/>
    </source>
</evidence>
<dbReference type="CDD" id="cd06164">
    <property type="entry name" value="S2P-M50_SpoIVFB_CBS"/>
    <property type="match status" value="1"/>
</dbReference>
<evidence type="ECO:0000256" key="5">
    <source>
        <dbReference type="ARBA" id="ARBA00022692"/>
    </source>
</evidence>
<dbReference type="AlphaFoldDB" id="A0AA97I2F2"/>
<keyword evidence="7" id="KW-0677">Repeat</keyword>
<keyword evidence="13 15" id="KW-0472">Membrane</keyword>
<feature type="binding site" evidence="17">
    <location>
        <position position="86"/>
    </location>
    <ligand>
        <name>Zn(2+)</name>
        <dbReference type="ChEBI" id="CHEBI:29105"/>
        <note>catalytic</note>
    </ligand>
</feature>
<name>A0AA97I2F2_9EURY</name>
<dbReference type="CDD" id="cd04801">
    <property type="entry name" value="CBS_pair_peptidase_M50"/>
    <property type="match status" value="1"/>
</dbReference>
<dbReference type="RefSeq" id="WP_317137126.1">
    <property type="nucleotide sequence ID" value="NZ_CP043875.1"/>
</dbReference>